<comment type="caution">
    <text evidence="1">The sequence shown here is derived from an EMBL/GenBank/DDBJ whole genome shotgun (WGS) entry which is preliminary data.</text>
</comment>
<accession>A0ACC1NVJ8</accession>
<evidence type="ECO:0000313" key="2">
    <source>
        <dbReference type="Proteomes" id="UP001143910"/>
    </source>
</evidence>
<proteinExistence type="predicted"/>
<dbReference type="EMBL" id="JANJQO010000072">
    <property type="protein sequence ID" value="KAJ2982511.1"/>
    <property type="molecule type" value="Genomic_DNA"/>
</dbReference>
<keyword evidence="2" id="KW-1185">Reference proteome</keyword>
<organism evidence="1 2">
    <name type="scientific">Zarea fungicola</name>
    <dbReference type="NCBI Taxonomy" id="93591"/>
    <lineage>
        <taxon>Eukaryota</taxon>
        <taxon>Fungi</taxon>
        <taxon>Dikarya</taxon>
        <taxon>Ascomycota</taxon>
        <taxon>Pezizomycotina</taxon>
        <taxon>Sordariomycetes</taxon>
        <taxon>Hypocreomycetidae</taxon>
        <taxon>Hypocreales</taxon>
        <taxon>Cordycipitaceae</taxon>
        <taxon>Zarea</taxon>
    </lineage>
</organism>
<sequence length="205" mass="22494">MTGNIVHSVAVIVASTRNPRIGRAVAETVLDMLQSKDQLRRLNPQLVDLVDFKLPIFDEAVVPANIPERAQFSHAHSKKWSEEIKKHQGYIIVSPEYNFGIPGGFKNAIDYLMHEWKGKPVAIVTYGVTGGKLCSDMLHQVLSKVGLKVAATRPQLTFKGGVGPDAFAAMGGRLGEDTRTSWKTEKEELIVAAAEELQALLFAET</sequence>
<gene>
    <name evidence="1" type="ORF">NQ176_g1333</name>
</gene>
<protein>
    <submittedName>
        <fullName evidence="1">Uncharacterized protein</fullName>
    </submittedName>
</protein>
<reference evidence="1" key="1">
    <citation type="submission" date="2022-08" db="EMBL/GenBank/DDBJ databases">
        <title>Genome Sequence of Lecanicillium fungicola.</title>
        <authorList>
            <person name="Buettner E."/>
        </authorList>
    </citation>
    <scope>NUCLEOTIDE SEQUENCE</scope>
    <source>
        <strain evidence="1">Babe33</strain>
    </source>
</reference>
<name>A0ACC1NVJ8_9HYPO</name>
<evidence type="ECO:0000313" key="1">
    <source>
        <dbReference type="EMBL" id="KAJ2982511.1"/>
    </source>
</evidence>
<dbReference type="Proteomes" id="UP001143910">
    <property type="component" value="Unassembled WGS sequence"/>
</dbReference>